<name>W3VSR4_MOEAP</name>
<keyword evidence="6" id="KW-0546">Nucleotide metabolism</keyword>
<dbReference type="InterPro" id="IPR032466">
    <property type="entry name" value="Metal_Hydrolase"/>
</dbReference>
<sequence length="408" mass="45454">MNVDVTISSHMGKLAAGPDRKSPTRFAVVMAVTSTSKSARRDEFVHRLPKIELHAHLNGSIRRSTLCELAAARGIDAAAAMLDSPTPQTLSEAFDVFRVIHACVTTLQDIERLAVELAYDLDDDGVVYAEIRTTPRALPASLAAQDAGTLDEYVEAVLRGFERYTCEQMGDKVGLRLILSIDRAKHTASDAQAIVDLALRFQTRGVVGMDLSGDPTKGEWANFEPALQRARLHGLKITLHAGEVRGRDDEMAAMLAFHPDRFGHCCFVSASNLALLKQSGVPIELCLTSNLLSNSTPSLERHHFRDHYTHVDSHAEQEECTVCCISTDDSGVFNSPLSNEFRLVMQTFALDQQQAFHLARRTLQATFLTRPRLDFPSEATNQLMREDDQLRRNILARFAAFHQTWRWN</sequence>
<comment type="cofactor">
    <cofactor evidence="1">
        <name>Zn(2+)</name>
        <dbReference type="ChEBI" id="CHEBI:29105"/>
    </cofactor>
</comment>
<dbReference type="Pfam" id="PF00962">
    <property type="entry name" value="A_deaminase"/>
    <property type="match status" value="1"/>
</dbReference>
<proteinExistence type="inferred from homology"/>
<dbReference type="PANTHER" id="PTHR11409:SF42">
    <property type="entry name" value="ADENOSINE DEAMINASE-LIKE PROTEIN"/>
    <property type="match status" value="1"/>
</dbReference>
<dbReference type="PANTHER" id="PTHR11409">
    <property type="entry name" value="ADENOSINE DEAMINASE"/>
    <property type="match status" value="1"/>
</dbReference>
<keyword evidence="11" id="KW-1185">Reference proteome</keyword>
<dbReference type="Gene3D" id="3.20.20.140">
    <property type="entry name" value="Metal-dependent hydrolases"/>
    <property type="match status" value="1"/>
</dbReference>
<keyword evidence="4" id="KW-0378">Hydrolase</keyword>
<dbReference type="InterPro" id="IPR006330">
    <property type="entry name" value="Ado/ade_deaminase"/>
</dbReference>
<comment type="similarity">
    <text evidence="2">Belongs to the metallo-dependent hydrolases superfamily. Adenosine and AMP deaminases family.</text>
</comment>
<comment type="catalytic activity">
    <reaction evidence="7">
        <text>N(6)-methyl-AMP + H2O + H(+) = IMP + methylamine</text>
        <dbReference type="Rhea" id="RHEA:16001"/>
        <dbReference type="ChEBI" id="CHEBI:15377"/>
        <dbReference type="ChEBI" id="CHEBI:15378"/>
        <dbReference type="ChEBI" id="CHEBI:58053"/>
        <dbReference type="ChEBI" id="CHEBI:59338"/>
        <dbReference type="ChEBI" id="CHEBI:144842"/>
    </reaction>
    <physiologicalReaction direction="left-to-right" evidence="7">
        <dbReference type="Rhea" id="RHEA:16002"/>
    </physiologicalReaction>
</comment>
<accession>W3VSR4</accession>
<feature type="region of interest" description="Disordered" evidence="8">
    <location>
        <begin position="1"/>
        <end position="20"/>
    </location>
</feature>
<dbReference type="GO" id="GO:0046103">
    <property type="term" value="P:inosine biosynthetic process"/>
    <property type="evidence" value="ECO:0007669"/>
    <property type="project" value="TreeGrafter"/>
</dbReference>
<dbReference type="EMBL" id="AWNI01000008">
    <property type="protein sequence ID" value="ETS63831.1"/>
    <property type="molecule type" value="Genomic_DNA"/>
</dbReference>
<evidence type="ECO:0000256" key="7">
    <source>
        <dbReference type="ARBA" id="ARBA00048787"/>
    </source>
</evidence>
<feature type="domain" description="Adenosine deaminase" evidence="9">
    <location>
        <begin position="49"/>
        <end position="370"/>
    </location>
</feature>
<evidence type="ECO:0000256" key="3">
    <source>
        <dbReference type="ARBA" id="ARBA00022723"/>
    </source>
</evidence>
<evidence type="ECO:0000259" key="9">
    <source>
        <dbReference type="Pfam" id="PF00962"/>
    </source>
</evidence>
<evidence type="ECO:0000256" key="2">
    <source>
        <dbReference type="ARBA" id="ARBA00006676"/>
    </source>
</evidence>
<keyword evidence="5" id="KW-0862">Zinc</keyword>
<dbReference type="InterPro" id="IPR001365">
    <property type="entry name" value="A_deaminase_dom"/>
</dbReference>
<evidence type="ECO:0000313" key="11">
    <source>
        <dbReference type="Proteomes" id="UP000019462"/>
    </source>
</evidence>
<evidence type="ECO:0000313" key="10">
    <source>
        <dbReference type="EMBL" id="ETS63831.1"/>
    </source>
</evidence>
<evidence type="ECO:0000256" key="5">
    <source>
        <dbReference type="ARBA" id="ARBA00022833"/>
    </source>
</evidence>
<dbReference type="SUPFAM" id="SSF51556">
    <property type="entry name" value="Metallo-dependent hydrolases"/>
    <property type="match status" value="1"/>
</dbReference>
<dbReference type="GO" id="GO:0004000">
    <property type="term" value="F:adenosine deaminase activity"/>
    <property type="evidence" value="ECO:0007669"/>
    <property type="project" value="TreeGrafter"/>
</dbReference>
<dbReference type="GO" id="GO:0006154">
    <property type="term" value="P:adenosine catabolic process"/>
    <property type="evidence" value="ECO:0007669"/>
    <property type="project" value="TreeGrafter"/>
</dbReference>
<dbReference type="AlphaFoldDB" id="W3VSR4"/>
<keyword evidence="3" id="KW-0479">Metal-binding</keyword>
<dbReference type="OrthoDB" id="272271at2759"/>
<gene>
    <name evidence="10" type="ORF">PaG_02150</name>
</gene>
<protein>
    <recommendedName>
        <fullName evidence="9">Adenosine deaminase domain-containing protein</fullName>
    </recommendedName>
</protein>
<evidence type="ECO:0000256" key="4">
    <source>
        <dbReference type="ARBA" id="ARBA00022801"/>
    </source>
</evidence>
<evidence type="ECO:0000256" key="6">
    <source>
        <dbReference type="ARBA" id="ARBA00023080"/>
    </source>
</evidence>
<organism evidence="10 11">
    <name type="scientific">Moesziomyces aphidis</name>
    <name type="common">Pseudozyma aphidis</name>
    <dbReference type="NCBI Taxonomy" id="84754"/>
    <lineage>
        <taxon>Eukaryota</taxon>
        <taxon>Fungi</taxon>
        <taxon>Dikarya</taxon>
        <taxon>Basidiomycota</taxon>
        <taxon>Ustilaginomycotina</taxon>
        <taxon>Ustilaginomycetes</taxon>
        <taxon>Ustilaginales</taxon>
        <taxon>Ustilaginaceae</taxon>
        <taxon>Moesziomyces</taxon>
    </lineage>
</organism>
<evidence type="ECO:0000256" key="1">
    <source>
        <dbReference type="ARBA" id="ARBA00001947"/>
    </source>
</evidence>
<dbReference type="Proteomes" id="UP000019462">
    <property type="component" value="Unassembled WGS sequence"/>
</dbReference>
<dbReference type="HOGENOM" id="CLU_039228_3_0_1"/>
<reference evidence="10 11" key="1">
    <citation type="journal article" date="2014" name="Genome Announc.">
        <title>Genome sequence of the basidiomycetous fungus Pseudozyma aphidis DSM70725, an efficient producer of biosurfactant mannosylerythritol lipids.</title>
        <authorList>
            <person name="Lorenz S."/>
            <person name="Guenther M."/>
            <person name="Grumaz C."/>
            <person name="Rupp S."/>
            <person name="Zibek S."/>
            <person name="Sohn K."/>
        </authorList>
    </citation>
    <scope>NUCLEOTIDE SEQUENCE [LARGE SCALE GENOMIC DNA]</scope>
    <source>
        <strain evidence="11">ATCC 32657 / CBS 517.83 / DSM 70725 / JCM 10318 / NBRC 10182 / NRRL Y-7954 / St-0401</strain>
    </source>
</reference>
<dbReference type="GO" id="GO:0009117">
    <property type="term" value="P:nucleotide metabolic process"/>
    <property type="evidence" value="ECO:0007669"/>
    <property type="project" value="UniProtKB-KW"/>
</dbReference>
<dbReference type="GO" id="GO:0046872">
    <property type="term" value="F:metal ion binding"/>
    <property type="evidence" value="ECO:0007669"/>
    <property type="project" value="UniProtKB-KW"/>
</dbReference>
<comment type="caution">
    <text evidence="10">The sequence shown here is derived from an EMBL/GenBank/DDBJ whole genome shotgun (WGS) entry which is preliminary data.</text>
</comment>
<evidence type="ECO:0000256" key="8">
    <source>
        <dbReference type="SAM" id="MobiDB-lite"/>
    </source>
</evidence>